<evidence type="ECO:0000256" key="3">
    <source>
        <dbReference type="ARBA" id="ARBA00008424"/>
    </source>
</evidence>
<dbReference type="SUPFAM" id="SSF81273">
    <property type="entry name" value="H-NS histone-like proteins"/>
    <property type="match status" value="1"/>
</dbReference>
<dbReference type="Pfam" id="PF00816">
    <property type="entry name" value="Histone_HNS"/>
    <property type="match status" value="1"/>
</dbReference>
<reference evidence="9 10" key="1">
    <citation type="submission" date="2021-07" db="EMBL/GenBank/DDBJ databases">
        <title>Paraburkholderia edwinii protects Aspergillus sp. from phenazines by acting as a toxin sponge.</title>
        <authorList>
            <person name="Dahlstrom K.M."/>
            <person name="Newman D.K."/>
        </authorList>
    </citation>
    <scope>NUCLEOTIDE SEQUENCE [LARGE SCALE GENOMIC DNA]</scope>
    <source>
        <strain evidence="9 10">Pe01</strain>
    </source>
</reference>
<evidence type="ECO:0000256" key="7">
    <source>
        <dbReference type="SAM" id="MobiDB-lite"/>
    </source>
</evidence>
<dbReference type="Pfam" id="PF07382">
    <property type="entry name" value="HC2"/>
    <property type="match status" value="1"/>
</dbReference>
<dbReference type="InterPro" id="IPR027444">
    <property type="entry name" value="H-NS_C_dom"/>
</dbReference>
<dbReference type="SMART" id="SM00528">
    <property type="entry name" value="HNS"/>
    <property type="match status" value="1"/>
</dbReference>
<evidence type="ECO:0000256" key="5">
    <source>
        <dbReference type="ARBA" id="ARBA00022490"/>
    </source>
</evidence>
<feature type="compositionally biased region" description="Low complexity" evidence="7">
    <location>
        <begin position="187"/>
        <end position="206"/>
    </location>
</feature>
<evidence type="ECO:0000313" key="9">
    <source>
        <dbReference type="EMBL" id="QYD71262.1"/>
    </source>
</evidence>
<protein>
    <submittedName>
        <fullName evidence="9">H-NS histone family protein</fullName>
    </submittedName>
</protein>
<dbReference type="Proteomes" id="UP000826462">
    <property type="component" value="Chromosome 2"/>
</dbReference>
<evidence type="ECO:0000256" key="2">
    <source>
        <dbReference type="ARBA" id="ARBA00004453"/>
    </source>
</evidence>
<accession>A0ABX8UV88</accession>
<feature type="compositionally biased region" description="Basic residues" evidence="7">
    <location>
        <begin position="143"/>
        <end position="153"/>
    </location>
</feature>
<comment type="subcellular location">
    <subcellularLocation>
        <location evidence="2">Cytoplasm</location>
        <location evidence="2">Nucleoid</location>
    </subcellularLocation>
</comment>
<proteinExistence type="inferred from homology"/>
<evidence type="ECO:0000256" key="1">
    <source>
        <dbReference type="ARBA" id="ARBA00002344"/>
    </source>
</evidence>
<gene>
    <name evidence="9" type="ORF">KZJ38_29915</name>
</gene>
<keyword evidence="10" id="KW-1185">Reference proteome</keyword>
<dbReference type="PANTHER" id="PTHR38097:SF2">
    <property type="entry name" value="DNA-BINDING PROTEIN STPA"/>
    <property type="match status" value="1"/>
</dbReference>
<evidence type="ECO:0000256" key="6">
    <source>
        <dbReference type="ARBA" id="ARBA00023125"/>
    </source>
</evidence>
<dbReference type="InterPro" id="IPR009970">
    <property type="entry name" value="HC2"/>
</dbReference>
<keyword evidence="5" id="KW-0963">Cytoplasm</keyword>
<feature type="region of interest" description="Disordered" evidence="7">
    <location>
        <begin position="187"/>
        <end position="209"/>
    </location>
</feature>
<feature type="region of interest" description="Disordered" evidence="7">
    <location>
        <begin position="62"/>
        <end position="98"/>
    </location>
</feature>
<feature type="domain" description="DNA-binding protein H-NS-like C-terminal" evidence="8">
    <location>
        <begin position="74"/>
        <end position="114"/>
    </location>
</feature>
<dbReference type="Gene3D" id="4.10.430.30">
    <property type="match status" value="1"/>
</dbReference>
<dbReference type="EMBL" id="CP080096">
    <property type="protein sequence ID" value="QYD71262.1"/>
    <property type="molecule type" value="Genomic_DNA"/>
</dbReference>
<organism evidence="9 10">
    <name type="scientific">Paraburkholderia edwinii</name>
    <dbReference type="NCBI Taxonomy" id="2861782"/>
    <lineage>
        <taxon>Bacteria</taxon>
        <taxon>Pseudomonadati</taxon>
        <taxon>Pseudomonadota</taxon>
        <taxon>Betaproteobacteria</taxon>
        <taxon>Burkholderiales</taxon>
        <taxon>Burkholderiaceae</taxon>
        <taxon>Paraburkholderia</taxon>
    </lineage>
</organism>
<evidence type="ECO:0000313" key="10">
    <source>
        <dbReference type="Proteomes" id="UP000826462"/>
    </source>
</evidence>
<comment type="similarity">
    <text evidence="3">Belongs to the histone H1/H5 family. HCT subfamily.</text>
</comment>
<dbReference type="RefSeq" id="WP_219800693.1">
    <property type="nucleotide sequence ID" value="NZ_CP080096.1"/>
</dbReference>
<dbReference type="PANTHER" id="PTHR38097">
    <property type="match status" value="1"/>
</dbReference>
<comment type="similarity">
    <text evidence="4">Belongs to the histone-like protein H-NS family.</text>
</comment>
<evidence type="ECO:0000259" key="8">
    <source>
        <dbReference type="SMART" id="SM00528"/>
    </source>
</evidence>
<feature type="region of interest" description="Disordered" evidence="7">
    <location>
        <begin position="143"/>
        <end position="162"/>
    </location>
</feature>
<sequence>MATLEQIQTRLKKLQAQADAIIAKRAQGALDQIRELMIKHGLTTRDIEARAKARRERARLGLANGTSGKMKSVGATKGKLPPKYRDPKTGATWSGHARPPAWIKNVKDRSKFLIDGGSAAASVSVTLSAKPAAKKAAAKKAATKKTAAKKSMGRKSAAAKNTAVKKAAVKKVAAKKTAGRKAAAKKVASGRAAAGKTAARKVTAGKVGRKAAMHKTGRGIARKVTAHTAPVAAPAAANGAIALS</sequence>
<evidence type="ECO:0000256" key="4">
    <source>
        <dbReference type="ARBA" id="ARBA00010610"/>
    </source>
</evidence>
<keyword evidence="6" id="KW-0238">DNA-binding</keyword>
<name>A0ABX8UV88_9BURK</name>
<comment type="function">
    <text evidence="1">Might have a role in establishing the nucleoid structure of elementary bodies.</text>
</comment>